<dbReference type="Pfam" id="PF11951">
    <property type="entry name" value="Fungal_trans_2"/>
    <property type="match status" value="1"/>
</dbReference>
<evidence type="ECO:0000256" key="1">
    <source>
        <dbReference type="ARBA" id="ARBA00004123"/>
    </source>
</evidence>
<evidence type="ECO:0000256" key="3">
    <source>
        <dbReference type="ARBA" id="ARBA00023125"/>
    </source>
</evidence>
<feature type="domain" description="Zn(2)-C6 fungal-type" evidence="6">
    <location>
        <begin position="9"/>
        <end position="37"/>
    </location>
</feature>
<dbReference type="InterPro" id="IPR036864">
    <property type="entry name" value="Zn2-C6_fun-type_DNA-bd_sf"/>
</dbReference>
<dbReference type="CDD" id="cd00067">
    <property type="entry name" value="GAL4"/>
    <property type="match status" value="1"/>
</dbReference>
<dbReference type="InterPro" id="IPR021858">
    <property type="entry name" value="Fun_TF"/>
</dbReference>
<dbReference type="GO" id="GO:0008270">
    <property type="term" value="F:zinc ion binding"/>
    <property type="evidence" value="ECO:0007669"/>
    <property type="project" value="InterPro"/>
</dbReference>
<proteinExistence type="predicted"/>
<gene>
    <name evidence="7" type="ORF">P170DRAFT_511967</name>
</gene>
<dbReference type="SMART" id="SM00066">
    <property type="entry name" value="GAL4"/>
    <property type="match status" value="1"/>
</dbReference>
<dbReference type="VEuPathDB" id="FungiDB:P170DRAFT_511967"/>
<evidence type="ECO:0000256" key="4">
    <source>
        <dbReference type="ARBA" id="ARBA00023163"/>
    </source>
</evidence>
<dbReference type="GeneID" id="36562650"/>
<keyword evidence="5" id="KW-0539">Nucleus</keyword>
<evidence type="ECO:0000259" key="6">
    <source>
        <dbReference type="PROSITE" id="PS50048"/>
    </source>
</evidence>
<keyword evidence="4" id="KW-0804">Transcription</keyword>
<evidence type="ECO:0000256" key="5">
    <source>
        <dbReference type="ARBA" id="ARBA00023242"/>
    </source>
</evidence>
<evidence type="ECO:0000313" key="8">
    <source>
        <dbReference type="Proteomes" id="UP000234275"/>
    </source>
</evidence>
<keyword evidence="8" id="KW-1185">Reference proteome</keyword>
<dbReference type="Pfam" id="PF00172">
    <property type="entry name" value="Zn_clus"/>
    <property type="match status" value="1"/>
</dbReference>
<evidence type="ECO:0000256" key="2">
    <source>
        <dbReference type="ARBA" id="ARBA00023015"/>
    </source>
</evidence>
<dbReference type="InterPro" id="IPR001138">
    <property type="entry name" value="Zn2Cys6_DnaBD"/>
</dbReference>
<dbReference type="SUPFAM" id="SSF57701">
    <property type="entry name" value="Zn2/Cys6 DNA-binding domain"/>
    <property type="match status" value="1"/>
</dbReference>
<dbReference type="PANTHER" id="PTHR37534:SF15">
    <property type="entry name" value="ZN(II)2CYS6 TRANSCRIPTION FACTOR (EUROFUNG)"/>
    <property type="match status" value="1"/>
</dbReference>
<comment type="subcellular location">
    <subcellularLocation>
        <location evidence="1">Nucleus</location>
    </subcellularLocation>
</comment>
<organism evidence="7 8">
    <name type="scientific">Aspergillus steynii IBT 23096</name>
    <dbReference type="NCBI Taxonomy" id="1392250"/>
    <lineage>
        <taxon>Eukaryota</taxon>
        <taxon>Fungi</taxon>
        <taxon>Dikarya</taxon>
        <taxon>Ascomycota</taxon>
        <taxon>Pezizomycotina</taxon>
        <taxon>Eurotiomycetes</taxon>
        <taxon>Eurotiomycetidae</taxon>
        <taxon>Eurotiales</taxon>
        <taxon>Aspergillaceae</taxon>
        <taxon>Aspergillus</taxon>
        <taxon>Aspergillus subgen. Circumdati</taxon>
    </lineage>
</organism>
<dbReference type="GO" id="GO:0045944">
    <property type="term" value="P:positive regulation of transcription by RNA polymerase II"/>
    <property type="evidence" value="ECO:0007669"/>
    <property type="project" value="TreeGrafter"/>
</dbReference>
<dbReference type="OrthoDB" id="3509362at2759"/>
<dbReference type="AlphaFoldDB" id="A0A2I2G399"/>
<dbReference type="GO" id="GO:0000981">
    <property type="term" value="F:DNA-binding transcription factor activity, RNA polymerase II-specific"/>
    <property type="evidence" value="ECO:0007669"/>
    <property type="project" value="InterPro"/>
</dbReference>
<accession>A0A2I2G399</accession>
<dbReference type="EMBL" id="MSFO01000006">
    <property type="protein sequence ID" value="PLB47348.1"/>
    <property type="molecule type" value="Genomic_DNA"/>
</dbReference>
<evidence type="ECO:0000313" key="7">
    <source>
        <dbReference type="EMBL" id="PLB47348.1"/>
    </source>
</evidence>
<reference evidence="7 8" key="1">
    <citation type="submission" date="2016-12" db="EMBL/GenBank/DDBJ databases">
        <title>The genomes of Aspergillus section Nigri reveals drivers in fungal speciation.</title>
        <authorList>
            <consortium name="DOE Joint Genome Institute"/>
            <person name="Vesth T.C."/>
            <person name="Nybo J."/>
            <person name="Theobald S."/>
            <person name="Brandl J."/>
            <person name="Frisvad J.C."/>
            <person name="Nielsen K.F."/>
            <person name="Lyhne E.K."/>
            <person name="Kogle M.E."/>
            <person name="Kuo A."/>
            <person name="Riley R."/>
            <person name="Clum A."/>
            <person name="Nolan M."/>
            <person name="Lipzen A."/>
            <person name="Salamov A."/>
            <person name="Henrissat B."/>
            <person name="Wiebenga A."/>
            <person name="De Vries R.P."/>
            <person name="Grigoriev I.V."/>
            <person name="Mortensen U.H."/>
            <person name="Andersen M.R."/>
            <person name="Baker S.E."/>
        </authorList>
    </citation>
    <scope>NUCLEOTIDE SEQUENCE [LARGE SCALE GENOMIC DNA]</scope>
    <source>
        <strain evidence="7 8">IBT 23096</strain>
    </source>
</reference>
<keyword evidence="2" id="KW-0805">Transcription regulation</keyword>
<dbReference type="PROSITE" id="PS50048">
    <property type="entry name" value="ZN2_CY6_FUNGAL_2"/>
    <property type="match status" value="1"/>
</dbReference>
<dbReference type="PANTHER" id="PTHR37534">
    <property type="entry name" value="TRANSCRIPTIONAL ACTIVATOR PROTEIN UGA3"/>
    <property type="match status" value="1"/>
</dbReference>
<protein>
    <recommendedName>
        <fullName evidence="6">Zn(2)-C6 fungal-type domain-containing protein</fullName>
    </recommendedName>
</protein>
<dbReference type="Gene3D" id="4.10.240.10">
    <property type="entry name" value="Zn(2)-C6 fungal-type DNA-binding domain"/>
    <property type="match status" value="1"/>
</dbReference>
<comment type="caution">
    <text evidence="7">The sequence shown here is derived from an EMBL/GenBank/DDBJ whole genome shotgun (WGS) entry which is preliminary data.</text>
</comment>
<dbReference type="STRING" id="1392250.A0A2I2G399"/>
<dbReference type="RefSeq" id="XP_024702650.1">
    <property type="nucleotide sequence ID" value="XM_024854944.1"/>
</dbReference>
<sequence length="459" mass="50859">MRTKRTRTGCWTCRDAGYKCDEQKPFCGRCLRLEIRCQGYGVRCRWRPVRTQGSTSMVQHRGVNEATGLELGLWSPGLSTSGLASSEKRLLHYWTNTLSGLLSASGAPSERNPFVVHLGAMVLEPSALQSIVLCMSANHLARSMDDSSLQTEAYRHQQSALRRLQVLVCDPVQSQAQTTLAAVLMMLVATRLFDEDEGAHCVNHLQGASAMIGRRFGSAEIQYTPAERFLLSLFSYHDILSSVSRGAPPLGKSVGFVAVEDVVRLQRITAVLHLVARVSQLQQLKTEPGFDVCSFHVTAAAIEISLHGLGPLSETPKTSCERDTEATVQAYRHAAFIYLYRVWFDAGAPTPATLEHVEQCLSALAQALPTSPLVSAHGWPLFTAGCEAILPSQRELARDRFEQMYASRRFPSLRRIKGDMEEVWRRKDAEQRVGGLDGMAKVDCIQVILRGRGREVNFL</sequence>
<dbReference type="GO" id="GO:0000976">
    <property type="term" value="F:transcription cis-regulatory region binding"/>
    <property type="evidence" value="ECO:0007669"/>
    <property type="project" value="TreeGrafter"/>
</dbReference>
<dbReference type="GO" id="GO:0005634">
    <property type="term" value="C:nucleus"/>
    <property type="evidence" value="ECO:0007669"/>
    <property type="project" value="UniProtKB-SubCell"/>
</dbReference>
<dbReference type="Proteomes" id="UP000234275">
    <property type="component" value="Unassembled WGS sequence"/>
</dbReference>
<name>A0A2I2G399_9EURO</name>
<keyword evidence="3" id="KW-0238">DNA-binding</keyword>